<proteinExistence type="predicted"/>
<evidence type="ECO:0000256" key="1">
    <source>
        <dbReference type="SAM" id="MobiDB-lite"/>
    </source>
</evidence>
<dbReference type="RefSeq" id="WP_089214692.1">
    <property type="nucleotide sequence ID" value="NZ_FZPA01000001.1"/>
</dbReference>
<feature type="region of interest" description="Disordered" evidence="1">
    <location>
        <begin position="130"/>
        <end position="154"/>
    </location>
</feature>
<dbReference type="AlphaFoldDB" id="A0A239ENW7"/>
<protein>
    <submittedName>
        <fullName evidence="2">Uncharacterized protein</fullName>
    </submittedName>
</protein>
<accession>A0A239ENW7</accession>
<gene>
    <name evidence="2" type="ORF">SAMN06295955_101884</name>
</gene>
<keyword evidence="3" id="KW-1185">Reference proteome</keyword>
<evidence type="ECO:0000313" key="2">
    <source>
        <dbReference type="EMBL" id="SNS46337.1"/>
    </source>
</evidence>
<reference evidence="2 3" key="1">
    <citation type="submission" date="2017-06" db="EMBL/GenBank/DDBJ databases">
        <authorList>
            <person name="Kim H.J."/>
            <person name="Triplett B.A."/>
        </authorList>
    </citation>
    <scope>NUCLEOTIDE SEQUENCE [LARGE SCALE GENOMIC DNA]</scope>
    <source>
        <strain evidence="2 3">DS15</strain>
    </source>
</reference>
<dbReference type="Proteomes" id="UP000198339">
    <property type="component" value="Unassembled WGS sequence"/>
</dbReference>
<name>A0A239ENW7_9SPHN</name>
<sequence>MAGGWLLGQLAVGEGLYRTARGEIRSSFAELSGNPEAIAADPAPTPIPCPGCADARAAAERLRSARYDRAGDEFRSIEPVELAYPPIYESLDDYGAEPIPGYPAPPATRMSRALPPRVEQVGNSRLVTLPADSVPTAPEPPIAIRIPPAQPSEQ</sequence>
<evidence type="ECO:0000313" key="3">
    <source>
        <dbReference type="Proteomes" id="UP000198339"/>
    </source>
</evidence>
<dbReference type="EMBL" id="FZPA01000001">
    <property type="protein sequence ID" value="SNS46337.1"/>
    <property type="molecule type" value="Genomic_DNA"/>
</dbReference>
<organism evidence="2 3">
    <name type="scientific">Sphingopyxis indica</name>
    <dbReference type="NCBI Taxonomy" id="436663"/>
    <lineage>
        <taxon>Bacteria</taxon>
        <taxon>Pseudomonadati</taxon>
        <taxon>Pseudomonadota</taxon>
        <taxon>Alphaproteobacteria</taxon>
        <taxon>Sphingomonadales</taxon>
        <taxon>Sphingomonadaceae</taxon>
        <taxon>Sphingopyxis</taxon>
    </lineage>
</organism>